<accession>A0AB35K4G3</accession>
<dbReference type="EMBL" id="JALNTG010000060">
    <property type="protein sequence ID" value="MDD9321386.1"/>
    <property type="molecule type" value="Genomic_DNA"/>
</dbReference>
<reference evidence="1" key="1">
    <citation type="submission" date="2022-12" db="EMBL/GenBank/DDBJ databases">
        <title>Acinetobacter lactucae: Emerging opportunistic pathogenic species of genus Acinetobacter isolated from immunocompromised patients in clinical settings of India.</title>
        <authorList>
            <person name="Amar A.K."/>
            <person name="Sawant A.R."/>
            <person name="Meera M."/>
            <person name="Tomar A."/>
            <person name="Sistla S."/>
            <person name="Prashanth K."/>
        </authorList>
    </citation>
    <scope>NUCLEOTIDE SEQUENCE</scope>
    <source>
        <strain evidence="1">PKAL1828C</strain>
    </source>
</reference>
<dbReference type="RefSeq" id="WP_274568913.1">
    <property type="nucleotide sequence ID" value="NZ_JALNTF010000012.1"/>
</dbReference>
<protein>
    <submittedName>
        <fullName evidence="1">Uncharacterized protein</fullName>
    </submittedName>
</protein>
<dbReference type="AlphaFoldDB" id="A0AB35K4G3"/>
<name>A0AB35K4G3_9GAMM</name>
<evidence type="ECO:0000313" key="2">
    <source>
        <dbReference type="Proteomes" id="UP001150055"/>
    </source>
</evidence>
<sequence>MEFILKHVTEFSVTLFPKNLHLHLQNDGFLLIRNFWDKNQVEYIKKNNYFKFNEVSSLVEMDTILEKNLILYKVQLDLIRSIKTNCNSETYIKDVNFKSTPNNTQKFMSYIERMSPEYLNNSEIVSSVQCLTNFNKVDSLELDLLLGSHKWEDDLNAFRLSSDLSVKASINSTDLAFISTQLLYKFSSNA</sequence>
<comment type="caution">
    <text evidence="1">The sequence shown here is derived from an EMBL/GenBank/DDBJ whole genome shotgun (WGS) entry which is preliminary data.</text>
</comment>
<organism evidence="1 2">
    <name type="scientific">Acinetobacter lactucae</name>
    <dbReference type="NCBI Taxonomy" id="1785128"/>
    <lineage>
        <taxon>Bacteria</taxon>
        <taxon>Pseudomonadati</taxon>
        <taxon>Pseudomonadota</taxon>
        <taxon>Gammaproteobacteria</taxon>
        <taxon>Moraxellales</taxon>
        <taxon>Moraxellaceae</taxon>
        <taxon>Acinetobacter</taxon>
        <taxon>Acinetobacter calcoaceticus/baumannii complex</taxon>
    </lineage>
</organism>
<proteinExistence type="predicted"/>
<gene>
    <name evidence="1" type="ORF">M0O54_14930</name>
</gene>
<evidence type="ECO:0000313" key="1">
    <source>
        <dbReference type="EMBL" id="MDD9321386.1"/>
    </source>
</evidence>
<dbReference type="Proteomes" id="UP001150055">
    <property type="component" value="Unassembled WGS sequence"/>
</dbReference>